<evidence type="ECO:0000313" key="3">
    <source>
        <dbReference type="Proteomes" id="UP000736583"/>
    </source>
</evidence>
<feature type="transmembrane region" description="Helical" evidence="1">
    <location>
        <begin position="177"/>
        <end position="195"/>
    </location>
</feature>
<keyword evidence="3" id="KW-1185">Reference proteome</keyword>
<keyword evidence="1" id="KW-1133">Transmembrane helix</keyword>
<feature type="transmembrane region" description="Helical" evidence="1">
    <location>
        <begin position="96"/>
        <end position="117"/>
    </location>
</feature>
<evidence type="ECO:0000256" key="1">
    <source>
        <dbReference type="SAM" id="Phobius"/>
    </source>
</evidence>
<comment type="caution">
    <text evidence="2">The sequence shown here is derived from an EMBL/GenBank/DDBJ whole genome shotgun (WGS) entry which is preliminary data.</text>
</comment>
<keyword evidence="1" id="KW-0472">Membrane</keyword>
<feature type="transmembrane region" description="Helical" evidence="1">
    <location>
        <begin position="216"/>
        <end position="236"/>
    </location>
</feature>
<feature type="transmembrane region" description="Helical" evidence="1">
    <location>
        <begin position="242"/>
        <end position="261"/>
    </location>
</feature>
<feature type="transmembrane region" description="Helical" evidence="1">
    <location>
        <begin position="38"/>
        <end position="58"/>
    </location>
</feature>
<proteinExistence type="predicted"/>
<evidence type="ECO:0000313" key="2">
    <source>
        <dbReference type="EMBL" id="MBU5591217.1"/>
    </source>
</evidence>
<feature type="transmembrane region" description="Helical" evidence="1">
    <location>
        <begin position="70"/>
        <end position="90"/>
    </location>
</feature>
<protein>
    <submittedName>
        <fullName evidence="2">Uncharacterized protein</fullName>
    </submittedName>
</protein>
<organism evidence="2 3">
    <name type="scientific">Clostridium simiarum</name>
    <dbReference type="NCBI Taxonomy" id="2841506"/>
    <lineage>
        <taxon>Bacteria</taxon>
        <taxon>Bacillati</taxon>
        <taxon>Bacillota</taxon>
        <taxon>Clostridia</taxon>
        <taxon>Eubacteriales</taxon>
        <taxon>Clostridiaceae</taxon>
        <taxon>Clostridium</taxon>
    </lineage>
</organism>
<name>A0ABS6F0W1_9CLOT</name>
<dbReference type="Proteomes" id="UP000736583">
    <property type="component" value="Unassembled WGS sequence"/>
</dbReference>
<dbReference type="EMBL" id="JAHLQL010000001">
    <property type="protein sequence ID" value="MBU5591217.1"/>
    <property type="molecule type" value="Genomic_DNA"/>
</dbReference>
<dbReference type="RefSeq" id="WP_216456229.1">
    <property type="nucleotide sequence ID" value="NZ_JAHLQL010000001.1"/>
</dbReference>
<feature type="transmembrane region" description="Helical" evidence="1">
    <location>
        <begin position="150"/>
        <end position="171"/>
    </location>
</feature>
<reference evidence="2 3" key="1">
    <citation type="submission" date="2021-06" db="EMBL/GenBank/DDBJ databases">
        <authorList>
            <person name="Sun Q."/>
            <person name="Li D."/>
        </authorList>
    </citation>
    <scope>NUCLEOTIDE SEQUENCE [LARGE SCALE GENOMIC DNA]</scope>
    <source>
        <strain evidence="2 3">MSJ-4</strain>
    </source>
</reference>
<accession>A0ABS6F0W1</accession>
<feature type="transmembrane region" description="Helical" evidence="1">
    <location>
        <begin position="7"/>
        <end position="26"/>
    </location>
</feature>
<keyword evidence="1" id="KW-0812">Transmembrane</keyword>
<sequence length="289" mass="34010">MKRKIQMLVSLNITGYLYMIFLVFQIDNGKFNYYTNVYKFILGNIPYIFIVLTSFILANDRFTELKKVMLASYIDWIFRIVAFQSAIYYSDKYKNIQLSVIILSLFFIINVLTELFIMKKLDRDKDKVSFSEKEEISYEDKCNLKHMVKAVNLGMIQYILFCALGLLVPINANMEGATLWFIPVLLSIFIFLNFVNKMKEIYKGYCIYKEETKKIYVRDMTTAAIAYGICLIASFIKISQSTYNYVFLLGVLIMIQPFNNLRKVSLKISKVKKNLDIETIHYFMTRDEE</sequence>
<gene>
    <name evidence="2" type="ORF">KQI89_05520</name>
</gene>